<accession>A0A8E2JFA3</accession>
<feature type="region of interest" description="Disordered" evidence="3">
    <location>
        <begin position="1"/>
        <end position="164"/>
    </location>
</feature>
<feature type="compositionally biased region" description="Basic and acidic residues" evidence="3">
    <location>
        <begin position="356"/>
        <end position="372"/>
    </location>
</feature>
<feature type="compositionally biased region" description="Polar residues" evidence="3">
    <location>
        <begin position="260"/>
        <end position="274"/>
    </location>
</feature>
<feature type="compositionally biased region" description="Low complexity" evidence="3">
    <location>
        <begin position="13"/>
        <end position="27"/>
    </location>
</feature>
<evidence type="ECO:0000313" key="4">
    <source>
        <dbReference type="EMBL" id="OCK80510.1"/>
    </source>
</evidence>
<dbReference type="Pfam" id="PF08243">
    <property type="entry name" value="SPT2"/>
    <property type="match status" value="1"/>
</dbReference>
<evidence type="ECO:0000313" key="5">
    <source>
        <dbReference type="Proteomes" id="UP000250266"/>
    </source>
</evidence>
<reference evidence="4 5" key="1">
    <citation type="journal article" date="2016" name="Nat. Commun.">
        <title>Ectomycorrhizal ecology is imprinted in the genome of the dominant symbiotic fungus Cenococcum geophilum.</title>
        <authorList>
            <consortium name="DOE Joint Genome Institute"/>
            <person name="Peter M."/>
            <person name="Kohler A."/>
            <person name="Ohm R.A."/>
            <person name="Kuo A."/>
            <person name="Krutzmann J."/>
            <person name="Morin E."/>
            <person name="Arend M."/>
            <person name="Barry K.W."/>
            <person name="Binder M."/>
            <person name="Choi C."/>
            <person name="Clum A."/>
            <person name="Copeland A."/>
            <person name="Grisel N."/>
            <person name="Haridas S."/>
            <person name="Kipfer T."/>
            <person name="LaButti K."/>
            <person name="Lindquist E."/>
            <person name="Lipzen A."/>
            <person name="Maire R."/>
            <person name="Meier B."/>
            <person name="Mihaltcheva S."/>
            <person name="Molinier V."/>
            <person name="Murat C."/>
            <person name="Poggeler S."/>
            <person name="Quandt C.A."/>
            <person name="Sperisen C."/>
            <person name="Tritt A."/>
            <person name="Tisserant E."/>
            <person name="Crous P.W."/>
            <person name="Henrissat B."/>
            <person name="Nehls U."/>
            <person name="Egli S."/>
            <person name="Spatafora J.W."/>
            <person name="Grigoriev I.V."/>
            <person name="Martin F.M."/>
        </authorList>
    </citation>
    <scope>NUCLEOTIDE SEQUENCE [LARGE SCALE GENOMIC DNA]</scope>
    <source>
        <strain evidence="4 5">CBS 459.81</strain>
    </source>
</reference>
<feature type="region of interest" description="Disordered" evidence="3">
    <location>
        <begin position="356"/>
        <end position="378"/>
    </location>
</feature>
<keyword evidence="5" id="KW-1185">Reference proteome</keyword>
<evidence type="ECO:0000256" key="3">
    <source>
        <dbReference type="SAM" id="MobiDB-lite"/>
    </source>
</evidence>
<sequence length="393" mass="42163">MSFLTSLLSDIDPSVAAKSSAPSVKPAQTAKTPKPAHSQAAGLNGTDPAQSVKRKADNDVNAGPTKVQRKDSPNTLDRANGSSRPPTISNVAKPKPPPSSVNPLPYRGTASSATPNANSSKIISRAAPLGTNATSIASRPVEKPQPTTITAPSTTAPAGPRPGSYAAMMAKAKEAQQARAAAPIIKHKPTETLTKKERLALQAEAKGKRFPDKDRKLGLNGHSKGLDGAQAKFGDSGKQKSRAADLNYQGTMRPKVSVEPSYQGTMRRSNSSSAPARKSIYPNERTTSYDRSRSTSLTAKAKPAKEKGARYAGNYSEADFDEDDEEDDYDSDGSSVMEGGIWDMEQEERKALALAKKEDEEALKEENELKRQKAERRKKLEMMNAAAAKKRKF</sequence>
<feature type="compositionally biased region" description="Basic and acidic residues" evidence="3">
    <location>
        <begin position="188"/>
        <end position="197"/>
    </location>
</feature>
<feature type="compositionally biased region" description="Low complexity" evidence="3">
    <location>
        <begin position="144"/>
        <end position="164"/>
    </location>
</feature>
<dbReference type="OrthoDB" id="5430658at2759"/>
<dbReference type="Proteomes" id="UP000250266">
    <property type="component" value="Unassembled WGS sequence"/>
</dbReference>
<keyword evidence="2" id="KW-0175">Coiled coil</keyword>
<feature type="compositionally biased region" description="Basic and acidic residues" evidence="3">
    <location>
        <begin position="203"/>
        <end position="217"/>
    </location>
</feature>
<dbReference type="InterPro" id="IPR013256">
    <property type="entry name" value="Chromatin_SPT2"/>
</dbReference>
<dbReference type="AlphaFoldDB" id="A0A8E2JFA3"/>
<evidence type="ECO:0000256" key="1">
    <source>
        <dbReference type="ARBA" id="ARBA00006461"/>
    </source>
</evidence>
<organism evidence="4 5">
    <name type="scientific">Lepidopterella palustris CBS 459.81</name>
    <dbReference type="NCBI Taxonomy" id="1314670"/>
    <lineage>
        <taxon>Eukaryota</taxon>
        <taxon>Fungi</taxon>
        <taxon>Dikarya</taxon>
        <taxon>Ascomycota</taxon>
        <taxon>Pezizomycotina</taxon>
        <taxon>Dothideomycetes</taxon>
        <taxon>Pleosporomycetidae</taxon>
        <taxon>Mytilinidiales</taxon>
        <taxon>Argynnaceae</taxon>
        <taxon>Lepidopterella</taxon>
    </lineage>
</organism>
<dbReference type="EMBL" id="KV744956">
    <property type="protein sequence ID" value="OCK80510.1"/>
    <property type="molecule type" value="Genomic_DNA"/>
</dbReference>
<proteinExistence type="inferred from homology"/>
<evidence type="ECO:0000256" key="2">
    <source>
        <dbReference type="ARBA" id="ARBA00023054"/>
    </source>
</evidence>
<feature type="compositionally biased region" description="Acidic residues" evidence="3">
    <location>
        <begin position="318"/>
        <end position="331"/>
    </location>
</feature>
<feature type="region of interest" description="Disordered" evidence="3">
    <location>
        <begin position="203"/>
        <end position="343"/>
    </location>
</feature>
<comment type="similarity">
    <text evidence="1">Belongs to the SPT2 family.</text>
</comment>
<gene>
    <name evidence="4" type="ORF">K432DRAFT_328072</name>
</gene>
<dbReference type="SMART" id="SM00784">
    <property type="entry name" value="SPT2"/>
    <property type="match status" value="1"/>
</dbReference>
<feature type="compositionally biased region" description="Polar residues" evidence="3">
    <location>
        <begin position="73"/>
        <end position="89"/>
    </location>
</feature>
<feature type="compositionally biased region" description="Low complexity" evidence="3">
    <location>
        <begin position="101"/>
        <end position="120"/>
    </location>
</feature>
<name>A0A8E2JFA3_9PEZI</name>
<evidence type="ECO:0008006" key="6">
    <source>
        <dbReference type="Google" id="ProtNLM"/>
    </source>
</evidence>
<protein>
    <recommendedName>
        <fullName evidence="6">SPT2-domain-containing protein</fullName>
    </recommendedName>
</protein>
<feature type="region of interest" description="Disordered" evidence="3">
    <location>
        <begin position="178"/>
        <end position="197"/>
    </location>
</feature>